<evidence type="ECO:0000313" key="2">
    <source>
        <dbReference type="Proteomes" id="UP001470230"/>
    </source>
</evidence>
<dbReference type="Proteomes" id="UP001470230">
    <property type="component" value="Unassembled WGS sequence"/>
</dbReference>
<sequence length="136" mass="15850">MSYKNTDAWRYISKRWGSWLRENGAVHISAICGVIAHYFECYCDEFQTIEEGIMWCQEVWPMILPLVETMVIYDPNGWEIDDSKDKESLKHETLPPSAPGGQITHQIIPELEEIIKITKENWKKDNNDSGDEDDNE</sequence>
<name>A0ABR2HC35_9EUKA</name>
<keyword evidence="2" id="KW-1185">Reference proteome</keyword>
<gene>
    <name evidence="1" type="ORF">M9Y10_024481</name>
</gene>
<reference evidence="1 2" key="1">
    <citation type="submission" date="2024-04" db="EMBL/GenBank/DDBJ databases">
        <title>Tritrichomonas musculus Genome.</title>
        <authorList>
            <person name="Alves-Ferreira E."/>
            <person name="Grigg M."/>
            <person name="Lorenzi H."/>
            <person name="Galac M."/>
        </authorList>
    </citation>
    <scope>NUCLEOTIDE SEQUENCE [LARGE SCALE GENOMIC DNA]</scope>
    <source>
        <strain evidence="1 2">EAF2021</strain>
    </source>
</reference>
<accession>A0ABR2HC35</accession>
<comment type="caution">
    <text evidence="1">The sequence shown here is derived from an EMBL/GenBank/DDBJ whole genome shotgun (WGS) entry which is preliminary data.</text>
</comment>
<proteinExistence type="predicted"/>
<organism evidence="1 2">
    <name type="scientific">Tritrichomonas musculus</name>
    <dbReference type="NCBI Taxonomy" id="1915356"/>
    <lineage>
        <taxon>Eukaryota</taxon>
        <taxon>Metamonada</taxon>
        <taxon>Parabasalia</taxon>
        <taxon>Tritrichomonadida</taxon>
        <taxon>Tritrichomonadidae</taxon>
        <taxon>Tritrichomonas</taxon>
    </lineage>
</organism>
<dbReference type="EMBL" id="JAPFFF010000033">
    <property type="protein sequence ID" value="KAK8844270.1"/>
    <property type="molecule type" value="Genomic_DNA"/>
</dbReference>
<protein>
    <submittedName>
        <fullName evidence="1">Uncharacterized protein</fullName>
    </submittedName>
</protein>
<evidence type="ECO:0000313" key="1">
    <source>
        <dbReference type="EMBL" id="KAK8844270.1"/>
    </source>
</evidence>